<dbReference type="Proteomes" id="UP001550628">
    <property type="component" value="Unassembled WGS sequence"/>
</dbReference>
<feature type="region of interest" description="Disordered" evidence="1">
    <location>
        <begin position="1"/>
        <end position="24"/>
    </location>
</feature>
<reference evidence="2 3" key="1">
    <citation type="submission" date="2024-06" db="EMBL/GenBank/DDBJ databases">
        <title>The Natural Products Discovery Center: Release of the First 8490 Sequenced Strains for Exploring Actinobacteria Biosynthetic Diversity.</title>
        <authorList>
            <person name="Kalkreuter E."/>
            <person name="Kautsar S.A."/>
            <person name="Yang D."/>
            <person name="Bader C.D."/>
            <person name="Teijaro C.N."/>
            <person name="Fluegel L."/>
            <person name="Davis C.M."/>
            <person name="Simpson J.R."/>
            <person name="Lauterbach L."/>
            <person name="Steele A.D."/>
            <person name="Gui C."/>
            <person name="Meng S."/>
            <person name="Li G."/>
            <person name="Viehrig K."/>
            <person name="Ye F."/>
            <person name="Su P."/>
            <person name="Kiefer A.F."/>
            <person name="Nichols A."/>
            <person name="Cepeda A.J."/>
            <person name="Yan W."/>
            <person name="Fan B."/>
            <person name="Jiang Y."/>
            <person name="Adhikari A."/>
            <person name="Zheng C.-J."/>
            <person name="Schuster L."/>
            <person name="Cowan T.M."/>
            <person name="Smanski M.J."/>
            <person name="Chevrette M.G."/>
            <person name="De Carvalho L.P.S."/>
            <person name="Shen B."/>
        </authorList>
    </citation>
    <scope>NUCLEOTIDE SEQUENCE [LARGE SCALE GENOMIC DNA]</scope>
    <source>
        <strain evidence="2 3">NPDC019708</strain>
    </source>
</reference>
<name>A0ABV2WJH1_9NOCA</name>
<evidence type="ECO:0000313" key="2">
    <source>
        <dbReference type="EMBL" id="MEU1951031.1"/>
    </source>
</evidence>
<gene>
    <name evidence="2" type="ORF">ABZ510_04150</name>
</gene>
<evidence type="ECO:0000313" key="3">
    <source>
        <dbReference type="Proteomes" id="UP001550628"/>
    </source>
</evidence>
<keyword evidence="3" id="KW-1185">Reference proteome</keyword>
<sequence>MTIATPGARTEATASRHRGGAGAADEYRPILTPEALIAAVQGHTGSGAPMAVLAGELSSLYLRWIEEPNEALELHEQIGDRITAIDGLVHGALPRPRPGVTPGTDSVGGVVARVAEAWACAHWTLHHGADEMERHRAWDHLAEMRQGYEGLIRLVLEGLIILPKSWRGLRWPGLPPGSDSGRHP</sequence>
<dbReference type="RefSeq" id="WP_356954949.1">
    <property type="nucleotide sequence ID" value="NZ_JBEYBD010000003.1"/>
</dbReference>
<evidence type="ECO:0008006" key="4">
    <source>
        <dbReference type="Google" id="ProtNLM"/>
    </source>
</evidence>
<dbReference type="EMBL" id="JBEYBF010000002">
    <property type="protein sequence ID" value="MEU1951031.1"/>
    <property type="molecule type" value="Genomic_DNA"/>
</dbReference>
<organism evidence="2 3">
    <name type="scientific">Nocardia rhamnosiphila</name>
    <dbReference type="NCBI Taxonomy" id="426716"/>
    <lineage>
        <taxon>Bacteria</taxon>
        <taxon>Bacillati</taxon>
        <taxon>Actinomycetota</taxon>
        <taxon>Actinomycetes</taxon>
        <taxon>Mycobacteriales</taxon>
        <taxon>Nocardiaceae</taxon>
        <taxon>Nocardia</taxon>
    </lineage>
</organism>
<evidence type="ECO:0000256" key="1">
    <source>
        <dbReference type="SAM" id="MobiDB-lite"/>
    </source>
</evidence>
<comment type="caution">
    <text evidence="2">The sequence shown here is derived from an EMBL/GenBank/DDBJ whole genome shotgun (WGS) entry which is preliminary data.</text>
</comment>
<protein>
    <recommendedName>
        <fullName evidence="4">DUF4254 domain-containing protein</fullName>
    </recommendedName>
</protein>
<proteinExistence type="predicted"/>
<accession>A0ABV2WJH1</accession>